<keyword evidence="4 6" id="KW-1133">Transmembrane helix</keyword>
<evidence type="ECO:0000259" key="7">
    <source>
        <dbReference type="Pfam" id="PF02687"/>
    </source>
</evidence>
<comment type="subcellular location">
    <subcellularLocation>
        <location evidence="1">Cell membrane</location>
        <topology evidence="1">Multi-pass membrane protein</topology>
    </subcellularLocation>
</comment>
<keyword evidence="2" id="KW-1003">Cell membrane</keyword>
<dbReference type="RefSeq" id="WP_387963605.1">
    <property type="nucleotide sequence ID" value="NZ_JBHSGP010000014.1"/>
</dbReference>
<keyword evidence="5 6" id="KW-0472">Membrane</keyword>
<feature type="transmembrane region" description="Helical" evidence="6">
    <location>
        <begin position="767"/>
        <end position="787"/>
    </location>
</feature>
<dbReference type="InterPro" id="IPR050250">
    <property type="entry name" value="Macrolide_Exporter_MacB"/>
</dbReference>
<feature type="transmembrane region" description="Helical" evidence="6">
    <location>
        <begin position="421"/>
        <end position="444"/>
    </location>
</feature>
<dbReference type="Pfam" id="PF12704">
    <property type="entry name" value="MacB_PCD"/>
    <property type="match status" value="2"/>
</dbReference>
<feature type="transmembrane region" description="Helical" evidence="6">
    <location>
        <begin position="21"/>
        <end position="41"/>
    </location>
</feature>
<gene>
    <name evidence="9" type="ORF">ACFO5O_10700</name>
</gene>
<protein>
    <submittedName>
        <fullName evidence="9">ABC transporter permease</fullName>
    </submittedName>
</protein>
<proteinExistence type="predicted"/>
<dbReference type="InterPro" id="IPR025857">
    <property type="entry name" value="MacB_PCD"/>
</dbReference>
<dbReference type="Proteomes" id="UP001595953">
    <property type="component" value="Unassembled WGS sequence"/>
</dbReference>
<feature type="domain" description="MacB-like periplasmic core" evidence="8">
    <location>
        <begin position="20"/>
        <end position="235"/>
    </location>
</feature>
<feature type="transmembrane region" description="Helical" evidence="6">
    <location>
        <begin position="377"/>
        <end position="400"/>
    </location>
</feature>
<evidence type="ECO:0000256" key="5">
    <source>
        <dbReference type="ARBA" id="ARBA00023136"/>
    </source>
</evidence>
<accession>A0ABV9N878</accession>
<feature type="transmembrane region" description="Helical" evidence="6">
    <location>
        <begin position="725"/>
        <end position="752"/>
    </location>
</feature>
<feature type="transmembrane region" description="Helical" evidence="6">
    <location>
        <begin position="331"/>
        <end position="357"/>
    </location>
</feature>
<dbReference type="PANTHER" id="PTHR30572">
    <property type="entry name" value="MEMBRANE COMPONENT OF TRANSPORTER-RELATED"/>
    <property type="match status" value="1"/>
</dbReference>
<name>A0ABV9N878_9FLAO</name>
<dbReference type="InterPro" id="IPR003838">
    <property type="entry name" value="ABC3_permease_C"/>
</dbReference>
<keyword evidence="3 6" id="KW-0812">Transmembrane</keyword>
<sequence length="804" mass="90033">MIRNYFKIALRNLMHNKGYTAIKIAGLAVGVMCCILIMLFVNSEWSFDKFHSKSDRLYRVWQDEKYEDQNFINTITPIIMGPTLEANIPEVEGMCRVLSVNPTITYSQKDFTDQALMVDTSFFRLFDFKLLEGNRANLFPQTNTVVLSKTTAKKYFGNTSAVGQYLEMQLGNEKEQFIVTGIIEDAPEPSSIQYNMLISFANVGKLFSEGLQKSWFNIFGETYVMLREGVSPEQLYPKFPDMMKQALGENYQPGGFEVYLQPITEIHLDTSLPQGIQPISNPKYSYILATIGILILLVACANFVILAIGHSSSRAREVGVRKVMGAEKHQLIYQFMGEALIVTCVSMILGLGFSLALLNPFNTIINRELAFPLDISFILFCLLLVLVIAFISGFYPAIFLSKFNPVVVLKGKLSSKKGSGLLRQSLVIGQFAASIAMIICTIVIGQQIDYFKSKDLGYNKEQIIVVSTNLNRKDGTVLAERYRTELLKHPEVAEATVSLYSFAESPWITLGFTNEMNAYRSFQYNTVDANFIESMDIKIKEGRAFNHQITSDITNAAVVNEAFASLFGLDEPIGKKLPGPFQQEIIGVVKNFNFQSLHTPVAPLLMTMRSDSIFSKTENIGMAFSPQPRISVRMKAGNLSDNVKILEEAWKQVAPNQDFVNTFLDASIEAQYKAEARTSTIVKIASGLSIFIASMGLFGLVTLILSRRKKEIGIRKVLGAKVISIIKLISIDFAVLIIVASIIAFPLAWWFMKDWLQEFAYKVDMQWWVFALASLAAIVIALITISLQTIKTALSNPVHSLRTE</sequence>
<organism evidence="9 10">
    <name type="scientific">Geojedonia litorea</name>
    <dbReference type="NCBI Taxonomy" id="1268269"/>
    <lineage>
        <taxon>Bacteria</taxon>
        <taxon>Pseudomonadati</taxon>
        <taxon>Bacteroidota</taxon>
        <taxon>Flavobacteriia</taxon>
        <taxon>Flavobacteriales</taxon>
        <taxon>Flavobacteriaceae</taxon>
        <taxon>Geojedonia</taxon>
    </lineage>
</organism>
<dbReference type="Pfam" id="PF02687">
    <property type="entry name" value="FtsX"/>
    <property type="match status" value="2"/>
</dbReference>
<feature type="transmembrane region" description="Helical" evidence="6">
    <location>
        <begin position="684"/>
        <end position="705"/>
    </location>
</feature>
<evidence type="ECO:0000313" key="9">
    <source>
        <dbReference type="EMBL" id="MFC4722793.1"/>
    </source>
</evidence>
<evidence type="ECO:0000256" key="4">
    <source>
        <dbReference type="ARBA" id="ARBA00022989"/>
    </source>
</evidence>
<evidence type="ECO:0000259" key="8">
    <source>
        <dbReference type="Pfam" id="PF12704"/>
    </source>
</evidence>
<evidence type="ECO:0000256" key="2">
    <source>
        <dbReference type="ARBA" id="ARBA00022475"/>
    </source>
</evidence>
<evidence type="ECO:0000256" key="1">
    <source>
        <dbReference type="ARBA" id="ARBA00004651"/>
    </source>
</evidence>
<evidence type="ECO:0000313" key="10">
    <source>
        <dbReference type="Proteomes" id="UP001595953"/>
    </source>
</evidence>
<evidence type="ECO:0000256" key="3">
    <source>
        <dbReference type="ARBA" id="ARBA00022692"/>
    </source>
</evidence>
<dbReference type="EMBL" id="JBHSGP010000014">
    <property type="protein sequence ID" value="MFC4722793.1"/>
    <property type="molecule type" value="Genomic_DNA"/>
</dbReference>
<feature type="domain" description="MacB-like periplasmic core" evidence="8">
    <location>
        <begin position="434"/>
        <end position="637"/>
    </location>
</feature>
<evidence type="ECO:0000256" key="6">
    <source>
        <dbReference type="SAM" id="Phobius"/>
    </source>
</evidence>
<reference evidence="10" key="1">
    <citation type="journal article" date="2019" name="Int. J. Syst. Evol. Microbiol.">
        <title>The Global Catalogue of Microorganisms (GCM) 10K type strain sequencing project: providing services to taxonomists for standard genome sequencing and annotation.</title>
        <authorList>
            <consortium name="The Broad Institute Genomics Platform"/>
            <consortium name="The Broad Institute Genome Sequencing Center for Infectious Disease"/>
            <person name="Wu L."/>
            <person name="Ma J."/>
        </authorList>
    </citation>
    <scope>NUCLEOTIDE SEQUENCE [LARGE SCALE GENOMIC DNA]</scope>
    <source>
        <strain evidence="10">CCUG 63682</strain>
    </source>
</reference>
<dbReference type="PANTHER" id="PTHR30572:SF18">
    <property type="entry name" value="ABC-TYPE MACROLIDE FAMILY EXPORT SYSTEM PERMEASE COMPONENT 2"/>
    <property type="match status" value="1"/>
</dbReference>
<feature type="domain" description="ABC3 transporter permease C-terminal" evidence="7">
    <location>
        <begin position="684"/>
        <end position="793"/>
    </location>
</feature>
<feature type="transmembrane region" description="Helical" evidence="6">
    <location>
        <begin position="286"/>
        <end position="310"/>
    </location>
</feature>
<comment type="caution">
    <text evidence="9">The sequence shown here is derived from an EMBL/GenBank/DDBJ whole genome shotgun (WGS) entry which is preliminary data.</text>
</comment>
<feature type="domain" description="ABC3 transporter permease C-terminal" evidence="7">
    <location>
        <begin position="290"/>
        <end position="405"/>
    </location>
</feature>
<keyword evidence="10" id="KW-1185">Reference proteome</keyword>